<dbReference type="STRING" id="99656.SAMN05421659_11757"/>
<dbReference type="OrthoDB" id="9767366at2"/>
<dbReference type="PANTHER" id="PTHR22642:SF2">
    <property type="entry name" value="PROTEIN LONG AFTER FAR-RED 3"/>
    <property type="match status" value="1"/>
</dbReference>
<keyword evidence="3" id="KW-1185">Reference proteome</keyword>
<dbReference type="EMBL" id="FOJI01000017">
    <property type="protein sequence ID" value="SEW41479.1"/>
    <property type="molecule type" value="Genomic_DNA"/>
</dbReference>
<dbReference type="Gene3D" id="2.30.40.10">
    <property type="entry name" value="Urease, subunit C, domain 1"/>
    <property type="match status" value="2"/>
</dbReference>
<feature type="domain" description="Amidohydrolase 3" evidence="1">
    <location>
        <begin position="91"/>
        <end position="428"/>
    </location>
</feature>
<dbReference type="PANTHER" id="PTHR22642">
    <property type="entry name" value="IMIDAZOLONEPROPIONASE"/>
    <property type="match status" value="1"/>
</dbReference>
<sequence>MVKEYFCDIIFINAKVITVDEKDSIKEAVGILGNKIIFVGTTEKAMLYRGKFTKLVDVRGKSIIPGFIDSYIHFAMYGLCDNGVTSAGLYLQFTDEELLNGMQNANSIMVKYGITSVHDSGSYGMKAMSLLQKACEENLIDVRVRPMVSDLNGKESGKEYINHFLNTGIYTNMGDDKFKLGPIKIMTDGSASVPSSAAIKPYSHDNHLNGLEIWQQDEADEMVMKVHKLGYQMTAHAVGDKAVELMVNAYEKALTKYPRVNHRHRIEYCGLNNPDLIKRIKKLGIIPVATPSAISLNGSDYNRFYGERVDYMFPLKSYLEEGIIAAIGSDCLATTLNPMYSIYGAVNRMDIETKQGCGLAQKVDILDVIRMFTYNGAYASFEEDKKGSIEVGKLADLVMLSEDITAIHPDKLMEVEVLMTIIDGKIVYTKY</sequence>
<dbReference type="InterPro" id="IPR032466">
    <property type="entry name" value="Metal_Hydrolase"/>
</dbReference>
<accession>A0A1I0RKG8</accession>
<dbReference type="GO" id="GO:0016810">
    <property type="term" value="F:hydrolase activity, acting on carbon-nitrogen (but not peptide) bonds"/>
    <property type="evidence" value="ECO:0007669"/>
    <property type="project" value="InterPro"/>
</dbReference>
<dbReference type="SUPFAM" id="SSF51338">
    <property type="entry name" value="Composite domain of metallo-dependent hydrolases"/>
    <property type="match status" value="1"/>
</dbReference>
<dbReference type="InterPro" id="IPR011059">
    <property type="entry name" value="Metal-dep_hydrolase_composite"/>
</dbReference>
<dbReference type="AlphaFoldDB" id="A0A1I0RKG8"/>
<organism evidence="2 3">
    <name type="scientific">[Clostridium] fimetarium</name>
    <dbReference type="NCBI Taxonomy" id="99656"/>
    <lineage>
        <taxon>Bacteria</taxon>
        <taxon>Bacillati</taxon>
        <taxon>Bacillota</taxon>
        <taxon>Clostridia</taxon>
        <taxon>Lachnospirales</taxon>
        <taxon>Lachnospiraceae</taxon>
    </lineage>
</organism>
<dbReference type="Gene3D" id="3.20.20.140">
    <property type="entry name" value="Metal-dependent hydrolases"/>
    <property type="match status" value="1"/>
</dbReference>
<dbReference type="Pfam" id="PF07969">
    <property type="entry name" value="Amidohydro_3"/>
    <property type="match status" value="1"/>
</dbReference>
<dbReference type="RefSeq" id="WP_092456734.1">
    <property type="nucleotide sequence ID" value="NZ_FOJI01000017.1"/>
</dbReference>
<reference evidence="2 3" key="1">
    <citation type="submission" date="2016-10" db="EMBL/GenBank/DDBJ databases">
        <authorList>
            <person name="de Groot N.N."/>
        </authorList>
    </citation>
    <scope>NUCLEOTIDE SEQUENCE [LARGE SCALE GENOMIC DNA]</scope>
    <source>
        <strain evidence="2 3">DSM 9179</strain>
    </source>
</reference>
<dbReference type="Proteomes" id="UP000199701">
    <property type="component" value="Unassembled WGS sequence"/>
</dbReference>
<protein>
    <recommendedName>
        <fullName evidence="1">Amidohydrolase 3 domain-containing protein</fullName>
    </recommendedName>
</protein>
<evidence type="ECO:0000259" key="1">
    <source>
        <dbReference type="Pfam" id="PF07969"/>
    </source>
</evidence>
<gene>
    <name evidence="2" type="ORF">SAMN05421659_11757</name>
</gene>
<evidence type="ECO:0000313" key="3">
    <source>
        <dbReference type="Proteomes" id="UP000199701"/>
    </source>
</evidence>
<evidence type="ECO:0000313" key="2">
    <source>
        <dbReference type="EMBL" id="SEW41479.1"/>
    </source>
</evidence>
<dbReference type="InterPro" id="IPR013108">
    <property type="entry name" value="Amidohydro_3"/>
</dbReference>
<proteinExistence type="predicted"/>
<name>A0A1I0RKG8_9FIRM</name>
<dbReference type="SUPFAM" id="SSF51556">
    <property type="entry name" value="Metallo-dependent hydrolases"/>
    <property type="match status" value="1"/>
</dbReference>